<dbReference type="OrthoDB" id="15318at2759"/>
<comment type="similarity">
    <text evidence="2">Belongs to the aerobic coproporphyrinogen-III oxidase family.</text>
</comment>
<feature type="non-terminal residue" evidence="7">
    <location>
        <position position="1"/>
    </location>
</feature>
<dbReference type="InterPro" id="IPR001260">
    <property type="entry name" value="Coprogen_oxidase_aer"/>
</dbReference>
<evidence type="ECO:0000313" key="7">
    <source>
        <dbReference type="EMBL" id="CAG8819252.1"/>
    </source>
</evidence>
<evidence type="ECO:0000256" key="2">
    <source>
        <dbReference type="ARBA" id="ARBA00010644"/>
    </source>
</evidence>
<feature type="non-terminal residue" evidence="7">
    <location>
        <position position="142"/>
    </location>
</feature>
<keyword evidence="5" id="KW-0560">Oxidoreductase</keyword>
<keyword evidence="8" id="KW-1185">Reference proteome</keyword>
<dbReference type="GO" id="GO:0006782">
    <property type="term" value="P:protoporphyrinogen IX biosynthetic process"/>
    <property type="evidence" value="ECO:0007669"/>
    <property type="project" value="TreeGrafter"/>
</dbReference>
<dbReference type="Pfam" id="PF01218">
    <property type="entry name" value="Coprogen_oxidas"/>
    <property type="match status" value="1"/>
</dbReference>
<dbReference type="GO" id="GO:0004109">
    <property type="term" value="F:coproporphyrinogen oxidase activity"/>
    <property type="evidence" value="ECO:0007669"/>
    <property type="project" value="UniProtKB-EC"/>
</dbReference>
<gene>
    <name evidence="7" type="ORF">DERYTH_LOCUS26753</name>
</gene>
<dbReference type="PRINTS" id="PR00073">
    <property type="entry name" value="COPRGNOXDASE"/>
</dbReference>
<keyword evidence="6" id="KW-0627">Porphyrin biosynthesis</keyword>
<dbReference type="Gene3D" id="3.40.1500.10">
    <property type="entry name" value="Coproporphyrinogen III oxidase, aerobic"/>
    <property type="match status" value="1"/>
</dbReference>
<proteinExistence type="inferred from homology"/>
<organism evidence="7 8">
    <name type="scientific">Dentiscutata erythropus</name>
    <dbReference type="NCBI Taxonomy" id="1348616"/>
    <lineage>
        <taxon>Eukaryota</taxon>
        <taxon>Fungi</taxon>
        <taxon>Fungi incertae sedis</taxon>
        <taxon>Mucoromycota</taxon>
        <taxon>Glomeromycotina</taxon>
        <taxon>Glomeromycetes</taxon>
        <taxon>Diversisporales</taxon>
        <taxon>Gigasporaceae</taxon>
        <taxon>Dentiscutata</taxon>
    </lineage>
</organism>
<comment type="pathway">
    <text evidence="1">Porphyrin-containing compound metabolism; protoporphyrin-IX biosynthesis; protoporphyrinogen-IX from coproporphyrinogen-III (O2 route): step 1/1.</text>
</comment>
<evidence type="ECO:0000256" key="6">
    <source>
        <dbReference type="ARBA" id="ARBA00023244"/>
    </source>
</evidence>
<evidence type="ECO:0000256" key="4">
    <source>
        <dbReference type="ARBA" id="ARBA00012869"/>
    </source>
</evidence>
<dbReference type="PANTHER" id="PTHR10755">
    <property type="entry name" value="COPROPORPHYRINOGEN III OXIDASE, MITOCHONDRIAL"/>
    <property type="match status" value="1"/>
</dbReference>
<sequence>LTSGVGIYYYFTYHDPKTLSSPEVLNDVSVRRDNSKVRFPIMKSGLALEKNAEKPIRMRDKMEKYIISLQERIVKEIESIDGKKFYIDRWERAQGGYGISCILQSGNVFEKAGVNISVVSGDLPVPAVQQMKSRHKELDPEK</sequence>
<dbReference type="InterPro" id="IPR036406">
    <property type="entry name" value="Coprogen_oxidase_aer_sf"/>
</dbReference>
<dbReference type="GO" id="GO:0005737">
    <property type="term" value="C:cytoplasm"/>
    <property type="evidence" value="ECO:0007669"/>
    <property type="project" value="TreeGrafter"/>
</dbReference>
<evidence type="ECO:0000256" key="1">
    <source>
        <dbReference type="ARBA" id="ARBA00005168"/>
    </source>
</evidence>
<dbReference type="EC" id="1.3.3.3" evidence="4"/>
<dbReference type="PANTHER" id="PTHR10755:SF0">
    <property type="entry name" value="OXYGEN-DEPENDENT COPROPORPHYRINOGEN-III OXIDASE, MITOCHONDRIAL"/>
    <property type="match status" value="1"/>
</dbReference>
<name>A0A9N9KCV4_9GLOM</name>
<evidence type="ECO:0000256" key="3">
    <source>
        <dbReference type="ARBA" id="ARBA00011738"/>
    </source>
</evidence>
<comment type="subunit">
    <text evidence="3">Homodimer.</text>
</comment>
<protein>
    <recommendedName>
        <fullName evidence="4">coproporphyrinogen oxidase</fullName>
        <ecNumber evidence="4">1.3.3.3</ecNumber>
    </recommendedName>
</protein>
<dbReference type="EMBL" id="CAJVPY010057686">
    <property type="protein sequence ID" value="CAG8819252.1"/>
    <property type="molecule type" value="Genomic_DNA"/>
</dbReference>
<dbReference type="AlphaFoldDB" id="A0A9N9KCV4"/>
<reference evidence="7" key="1">
    <citation type="submission" date="2021-06" db="EMBL/GenBank/DDBJ databases">
        <authorList>
            <person name="Kallberg Y."/>
            <person name="Tangrot J."/>
            <person name="Rosling A."/>
        </authorList>
    </citation>
    <scope>NUCLEOTIDE SEQUENCE</scope>
    <source>
        <strain evidence="7">MA453B</strain>
    </source>
</reference>
<evidence type="ECO:0000256" key="5">
    <source>
        <dbReference type="ARBA" id="ARBA00023002"/>
    </source>
</evidence>
<evidence type="ECO:0000313" key="8">
    <source>
        <dbReference type="Proteomes" id="UP000789405"/>
    </source>
</evidence>
<accession>A0A9N9KCV4</accession>
<dbReference type="Proteomes" id="UP000789405">
    <property type="component" value="Unassembled WGS sequence"/>
</dbReference>
<dbReference type="SUPFAM" id="SSF102886">
    <property type="entry name" value="Coproporphyrinogen III oxidase"/>
    <property type="match status" value="1"/>
</dbReference>
<comment type="caution">
    <text evidence="7">The sequence shown here is derived from an EMBL/GenBank/DDBJ whole genome shotgun (WGS) entry which is preliminary data.</text>
</comment>